<organism evidence="13 14">
    <name type="scientific">Synchytrium microbalum</name>
    <dbReference type="NCBI Taxonomy" id="1806994"/>
    <lineage>
        <taxon>Eukaryota</taxon>
        <taxon>Fungi</taxon>
        <taxon>Fungi incertae sedis</taxon>
        <taxon>Chytridiomycota</taxon>
        <taxon>Chytridiomycota incertae sedis</taxon>
        <taxon>Chytridiomycetes</taxon>
        <taxon>Synchytriales</taxon>
        <taxon>Synchytriaceae</taxon>
        <taxon>Synchytrium</taxon>
    </lineage>
</organism>
<feature type="region of interest" description="Disordered" evidence="10">
    <location>
        <begin position="875"/>
        <end position="896"/>
    </location>
</feature>
<dbReference type="EMBL" id="QEAO01000013">
    <property type="protein sequence ID" value="TPX34488.1"/>
    <property type="molecule type" value="Genomic_DNA"/>
</dbReference>
<feature type="compositionally biased region" description="Acidic residues" evidence="10">
    <location>
        <begin position="922"/>
        <end position="940"/>
    </location>
</feature>
<keyword evidence="6" id="KW-0156">Chromatin regulator</keyword>
<evidence type="ECO:0000256" key="1">
    <source>
        <dbReference type="ARBA" id="ARBA00004123"/>
    </source>
</evidence>
<evidence type="ECO:0000256" key="10">
    <source>
        <dbReference type="SAM" id="MobiDB-lite"/>
    </source>
</evidence>
<dbReference type="GO" id="GO:0141221">
    <property type="term" value="F:histone deacetylase activity, hydrolytic mechanism"/>
    <property type="evidence" value="ECO:0007669"/>
    <property type="project" value="UniProtKB-EC"/>
</dbReference>
<name>A0A507C529_9FUNG</name>
<evidence type="ECO:0000256" key="5">
    <source>
        <dbReference type="ARBA" id="ARBA00022801"/>
    </source>
</evidence>
<feature type="region of interest" description="Disordered" evidence="10">
    <location>
        <begin position="87"/>
        <end position="120"/>
    </location>
</feature>
<feature type="compositionally biased region" description="Acidic residues" evidence="10">
    <location>
        <begin position="87"/>
        <end position="96"/>
    </location>
</feature>
<dbReference type="OrthoDB" id="424012at2759"/>
<evidence type="ECO:0000256" key="9">
    <source>
        <dbReference type="ARBA" id="ARBA00023242"/>
    </source>
</evidence>
<dbReference type="PANTHER" id="PTHR10625:SF5">
    <property type="entry name" value="HISTONE DEACETYLASE"/>
    <property type="match status" value="1"/>
</dbReference>
<feature type="region of interest" description="Disordered" evidence="10">
    <location>
        <begin position="1013"/>
        <end position="1038"/>
    </location>
</feature>
<keyword evidence="8" id="KW-0804">Transcription</keyword>
<evidence type="ECO:0000259" key="11">
    <source>
        <dbReference type="Pfam" id="PF00850"/>
    </source>
</evidence>
<dbReference type="GO" id="GO:0000118">
    <property type="term" value="C:histone deacetylase complex"/>
    <property type="evidence" value="ECO:0007669"/>
    <property type="project" value="TreeGrafter"/>
</dbReference>
<dbReference type="GO" id="GO:0040029">
    <property type="term" value="P:epigenetic regulation of gene expression"/>
    <property type="evidence" value="ECO:0007669"/>
    <property type="project" value="TreeGrafter"/>
</dbReference>
<dbReference type="InterPro" id="IPR000286">
    <property type="entry name" value="HDACs"/>
</dbReference>
<dbReference type="Pfam" id="PF09757">
    <property type="entry name" value="Arb2-like"/>
    <property type="match status" value="1"/>
</dbReference>
<evidence type="ECO:0000256" key="3">
    <source>
        <dbReference type="ARBA" id="ARBA00012111"/>
    </source>
</evidence>
<dbReference type="STRING" id="1806994.A0A507C529"/>
<dbReference type="SUPFAM" id="SSF52768">
    <property type="entry name" value="Arginase/deacetylase"/>
    <property type="match status" value="1"/>
</dbReference>
<evidence type="ECO:0000313" key="14">
    <source>
        <dbReference type="Proteomes" id="UP000319731"/>
    </source>
</evidence>
<gene>
    <name evidence="13" type="ORF">SmJEL517_g02803</name>
</gene>
<keyword evidence="4" id="KW-0678">Repressor</keyword>
<feature type="compositionally biased region" description="Acidic residues" evidence="10">
    <location>
        <begin position="878"/>
        <end position="896"/>
    </location>
</feature>
<comment type="similarity">
    <text evidence="2">Belongs to the histone deacetylase family. HD type 2 subfamily.</text>
</comment>
<dbReference type="InterPro" id="IPR023801">
    <property type="entry name" value="His_deacetylse_dom"/>
</dbReference>
<sequence length="1051" mass="117670">MDENGWEDVNPNFDSEIDDLAQKRAADVEDDDIPPAKKQRIASPSSRNSTPAANNNEEQLDINNTTTNNIIDTSSFEQTILGMNVDDDSGLDDDSYSSDVASEYLGSRPLGDPHPLHPEHGKYHLFETDDLDPIPNDETKLAAKRPTAIFYDQRMLDHYIMASEDKNGHPERPERLSYTLKLLEKRAIIEHEEDTDYLALMDQDSSNEDAERRMKAGWCKRIFLDEDRRAGLLQNEILSSGVHDPEWINWVEGLHELEMPEAHAKARKYRDVYLSPNSDLAATVSCAGVIAVCEAVWKGECQNGFAIVRPPGHHAEHDEPMGFCLFNNVAVAARHMQRTHGVKKILILDWDVHHGNGTQHEFYNDPNIMYVSLHRYGRKGEASNDYFFPRVLADDDGFANYVGGPRAEGFNINIPWPGGDMGDREYMHAFHRVIMPIAREFDPDFVIISAGFDCAEGDPLGGCCVTPGGFANMAYQLCSLARGKLVLALEGGYNIRSIAKSVSAICEVLLGHPPTPTQSEAEIRGLDRQYIAERNSAWEGCVEVVDEVVRIQSRYWKSLATPKYVARRQDTNTNLDLVKISDILKVYFANKLRVDYKMELLDDEEPRPKLESWKDRDKIQVYTTPNFENHDDILVVMIRIFSWDLVRSVLKSSSNAVDMNETYVGDAICRLLDLFNQSQNAIVDVNIAKEDFYNDDYDRPDAEARDAVGRVLRDLWDLYIRNGQCKKMYLIGAGIGAWAVANLVRHRNISSKAVGMSLLMTEPVAPAVTSYFGTWYKDRSHVLVPSMKKRINSVIQRDDRYGRCKSGGPIADSLAEYMGRHEESVWIHYSTMSEKEPQPVGVDLDDRPFVGQYLLSDSEAYDSQDYHIWTSRRHFDSDGEESSDDSTPSDEGEDDIKEVDDEVKAEDGEGAIQQEEHQQNGEVEDQNGVDDNMQIDETTDGDNIYQQEAAVVEEDGEDNVDDVKRNGDDAVKTSRRARPKYDLSAAETGVISDDDVSSFRLVAQKQQPTVTIASSAAASENNGSIPTNGGGDAAVGKAAGKSTGADVIVID</sequence>
<dbReference type="AlphaFoldDB" id="A0A507C529"/>
<dbReference type="InterPro" id="IPR023696">
    <property type="entry name" value="Ureohydrolase_dom_sf"/>
</dbReference>
<dbReference type="InterPro" id="IPR019154">
    <property type="entry name" value="Arb2-like_domain"/>
</dbReference>
<dbReference type="RefSeq" id="XP_031025208.1">
    <property type="nucleotide sequence ID" value="XM_031168731.1"/>
</dbReference>
<dbReference type="EC" id="3.5.1.98" evidence="3"/>
<dbReference type="Gene3D" id="3.40.800.20">
    <property type="entry name" value="Histone deacetylase domain"/>
    <property type="match status" value="1"/>
</dbReference>
<comment type="subcellular location">
    <subcellularLocation>
        <location evidence="1">Nucleus</location>
    </subcellularLocation>
</comment>
<dbReference type="PRINTS" id="PR01270">
    <property type="entry name" value="HDASUPER"/>
</dbReference>
<keyword evidence="7" id="KW-0805">Transcription regulation</keyword>
<protein>
    <recommendedName>
        <fullName evidence="3">histone deacetylase</fullName>
        <ecNumber evidence="3">3.5.1.98</ecNumber>
    </recommendedName>
</protein>
<dbReference type="Pfam" id="PF00850">
    <property type="entry name" value="Hist_deacetyl"/>
    <property type="match status" value="1"/>
</dbReference>
<keyword evidence="5" id="KW-0378">Hydrolase</keyword>
<feature type="domain" description="Arb2-like" evidence="12">
    <location>
        <begin position="580"/>
        <end position="805"/>
    </location>
</feature>
<evidence type="ECO:0000313" key="13">
    <source>
        <dbReference type="EMBL" id="TPX34488.1"/>
    </source>
</evidence>
<evidence type="ECO:0000256" key="4">
    <source>
        <dbReference type="ARBA" id="ARBA00022491"/>
    </source>
</evidence>
<feature type="domain" description="Histone deacetylase" evidence="11">
    <location>
        <begin position="235"/>
        <end position="508"/>
    </location>
</feature>
<feature type="compositionally biased region" description="Polar residues" evidence="10">
    <location>
        <begin position="42"/>
        <end position="57"/>
    </location>
</feature>
<keyword evidence="14" id="KW-1185">Reference proteome</keyword>
<comment type="caution">
    <text evidence="13">The sequence shown here is derived from an EMBL/GenBank/DDBJ whole genome shotgun (WGS) entry which is preliminary data.</text>
</comment>
<proteinExistence type="inferred from homology"/>
<reference evidence="13 14" key="1">
    <citation type="journal article" date="2019" name="Sci. Rep.">
        <title>Comparative genomics of chytrid fungi reveal insights into the obligate biotrophic and pathogenic lifestyle of Synchytrium endobioticum.</title>
        <authorList>
            <person name="van de Vossenberg B.T.L.H."/>
            <person name="Warris S."/>
            <person name="Nguyen H.D.T."/>
            <person name="van Gent-Pelzer M.P.E."/>
            <person name="Joly D.L."/>
            <person name="van de Geest H.C."/>
            <person name="Bonants P.J.M."/>
            <person name="Smith D.S."/>
            <person name="Levesque C.A."/>
            <person name="van der Lee T.A.J."/>
        </authorList>
    </citation>
    <scope>NUCLEOTIDE SEQUENCE [LARGE SCALE GENOMIC DNA]</scope>
    <source>
        <strain evidence="13 14">JEL517</strain>
    </source>
</reference>
<evidence type="ECO:0000256" key="2">
    <source>
        <dbReference type="ARBA" id="ARBA00007738"/>
    </source>
</evidence>
<feature type="compositionally biased region" description="Basic and acidic residues" evidence="10">
    <location>
        <begin position="961"/>
        <end position="972"/>
    </location>
</feature>
<keyword evidence="9" id="KW-0539">Nucleus</keyword>
<dbReference type="InterPro" id="IPR037138">
    <property type="entry name" value="His_deacetylse_dom_sf"/>
</dbReference>
<feature type="region of interest" description="Disordered" evidence="10">
    <location>
        <begin position="910"/>
        <end position="977"/>
    </location>
</feature>
<feature type="region of interest" description="Disordered" evidence="10">
    <location>
        <begin position="1"/>
        <end position="66"/>
    </location>
</feature>
<evidence type="ECO:0000256" key="7">
    <source>
        <dbReference type="ARBA" id="ARBA00023015"/>
    </source>
</evidence>
<accession>A0A507C529</accession>
<dbReference type="Proteomes" id="UP000319731">
    <property type="component" value="Unassembled WGS sequence"/>
</dbReference>
<evidence type="ECO:0000256" key="6">
    <source>
        <dbReference type="ARBA" id="ARBA00022853"/>
    </source>
</evidence>
<dbReference type="GeneID" id="42004028"/>
<feature type="compositionally biased region" description="Acidic residues" evidence="10">
    <location>
        <begin position="951"/>
        <end position="960"/>
    </location>
</feature>
<evidence type="ECO:0000259" key="12">
    <source>
        <dbReference type="Pfam" id="PF09757"/>
    </source>
</evidence>
<evidence type="ECO:0000256" key="8">
    <source>
        <dbReference type="ARBA" id="ARBA00023163"/>
    </source>
</evidence>
<dbReference type="PANTHER" id="PTHR10625">
    <property type="entry name" value="HISTONE DEACETYLASE HDAC1-RELATED"/>
    <property type="match status" value="1"/>
</dbReference>